<dbReference type="EMBL" id="JH668322">
    <property type="protein sequence ID" value="KAG6445524.1"/>
    <property type="molecule type" value="Genomic_DNA"/>
</dbReference>
<keyword evidence="4" id="KW-1185">Reference proteome</keyword>
<dbReference type="OrthoDB" id="7481275at2759"/>
<comment type="caution">
    <text evidence="3">The sequence shown here is derived from an EMBL/GenBank/DDBJ whole genome shotgun (WGS) entry which is preliminary data.</text>
</comment>
<reference evidence="3" key="1">
    <citation type="journal article" date="2016" name="Insect Biochem. Mol. Biol.">
        <title>Multifaceted biological insights from a draft genome sequence of the tobacco hornworm moth, Manduca sexta.</title>
        <authorList>
            <person name="Kanost M.R."/>
            <person name="Arrese E.L."/>
            <person name="Cao X."/>
            <person name="Chen Y.R."/>
            <person name="Chellapilla S."/>
            <person name="Goldsmith M.R."/>
            <person name="Grosse-Wilde E."/>
            <person name="Heckel D.G."/>
            <person name="Herndon N."/>
            <person name="Jiang H."/>
            <person name="Papanicolaou A."/>
            <person name="Qu J."/>
            <person name="Soulages J.L."/>
            <person name="Vogel H."/>
            <person name="Walters J."/>
            <person name="Waterhouse R.M."/>
            <person name="Ahn S.J."/>
            <person name="Almeida F.C."/>
            <person name="An C."/>
            <person name="Aqrawi P."/>
            <person name="Bretschneider A."/>
            <person name="Bryant W.B."/>
            <person name="Bucks S."/>
            <person name="Chao H."/>
            <person name="Chevignon G."/>
            <person name="Christen J.M."/>
            <person name="Clarke D.F."/>
            <person name="Dittmer N.T."/>
            <person name="Ferguson L.C.F."/>
            <person name="Garavelou S."/>
            <person name="Gordon K.H.J."/>
            <person name="Gunaratna R.T."/>
            <person name="Han Y."/>
            <person name="Hauser F."/>
            <person name="He Y."/>
            <person name="Heidel-Fischer H."/>
            <person name="Hirsh A."/>
            <person name="Hu Y."/>
            <person name="Jiang H."/>
            <person name="Kalra D."/>
            <person name="Klinner C."/>
            <person name="Konig C."/>
            <person name="Kovar C."/>
            <person name="Kroll A.R."/>
            <person name="Kuwar S.S."/>
            <person name="Lee S.L."/>
            <person name="Lehman R."/>
            <person name="Li K."/>
            <person name="Li Z."/>
            <person name="Liang H."/>
            <person name="Lovelace S."/>
            <person name="Lu Z."/>
            <person name="Mansfield J.H."/>
            <person name="McCulloch K.J."/>
            <person name="Mathew T."/>
            <person name="Morton B."/>
            <person name="Muzny D.M."/>
            <person name="Neunemann D."/>
            <person name="Ongeri F."/>
            <person name="Pauchet Y."/>
            <person name="Pu L.L."/>
            <person name="Pyrousis I."/>
            <person name="Rao X.J."/>
            <person name="Redding A."/>
            <person name="Roesel C."/>
            <person name="Sanchez-Gracia A."/>
            <person name="Schaack S."/>
            <person name="Shukla A."/>
            <person name="Tetreau G."/>
            <person name="Wang Y."/>
            <person name="Xiong G.H."/>
            <person name="Traut W."/>
            <person name="Walsh T.K."/>
            <person name="Worley K.C."/>
            <person name="Wu D."/>
            <person name="Wu W."/>
            <person name="Wu Y.Q."/>
            <person name="Zhang X."/>
            <person name="Zou Z."/>
            <person name="Zucker H."/>
            <person name="Briscoe A.D."/>
            <person name="Burmester T."/>
            <person name="Clem R.J."/>
            <person name="Feyereisen R."/>
            <person name="Grimmelikhuijzen C.J.P."/>
            <person name="Hamodrakas S.J."/>
            <person name="Hansson B.S."/>
            <person name="Huguet E."/>
            <person name="Jermiin L.S."/>
            <person name="Lan Q."/>
            <person name="Lehman H.K."/>
            <person name="Lorenzen M."/>
            <person name="Merzendorfer H."/>
            <person name="Michalopoulos I."/>
            <person name="Morton D.B."/>
            <person name="Muthukrishnan S."/>
            <person name="Oakeshott J.G."/>
            <person name="Palmer W."/>
            <person name="Park Y."/>
            <person name="Passarelli A.L."/>
            <person name="Rozas J."/>
            <person name="Schwartz L.M."/>
            <person name="Smith W."/>
            <person name="Southgate A."/>
            <person name="Vilcinskas A."/>
            <person name="Vogt R."/>
            <person name="Wang P."/>
            <person name="Werren J."/>
            <person name="Yu X.Q."/>
            <person name="Zhou J.J."/>
            <person name="Brown S.J."/>
            <person name="Scherer S.E."/>
            <person name="Richards S."/>
            <person name="Blissard G.W."/>
        </authorList>
    </citation>
    <scope>NUCLEOTIDE SEQUENCE</scope>
</reference>
<organism evidence="3 4">
    <name type="scientific">Manduca sexta</name>
    <name type="common">Tobacco hawkmoth</name>
    <name type="synonym">Tobacco hornworm</name>
    <dbReference type="NCBI Taxonomy" id="7130"/>
    <lineage>
        <taxon>Eukaryota</taxon>
        <taxon>Metazoa</taxon>
        <taxon>Ecdysozoa</taxon>
        <taxon>Arthropoda</taxon>
        <taxon>Hexapoda</taxon>
        <taxon>Insecta</taxon>
        <taxon>Pterygota</taxon>
        <taxon>Neoptera</taxon>
        <taxon>Endopterygota</taxon>
        <taxon>Lepidoptera</taxon>
        <taxon>Glossata</taxon>
        <taxon>Ditrysia</taxon>
        <taxon>Bombycoidea</taxon>
        <taxon>Sphingidae</taxon>
        <taxon>Sphinginae</taxon>
        <taxon>Sphingini</taxon>
        <taxon>Manduca</taxon>
    </lineage>
</organism>
<proteinExistence type="predicted"/>
<sequence length="349" mass="39781">MKTSLLMIVGICRIVSLQGRLTVKYSTPPAKLTESKPPIRLVREVFDDDSLTGFSREEDGQSDEFVQSYNRRARYFYKYKEQSSLPGRSMARLPRGSNGNASANNTERHVASADSQTVLIKKPIPKYNEGDYDEDFQARINKAAKTVADSGEHEDEDFNVDDYDFDVNHDEFAGRGKPLEPRIKLKETNEPIQPIVEQHLPNLEVETPKPKPEIKMQSKVNIPPGRTLLLNKKERAVPTKSSKISEKTKDDDYYEDVNIKDAAKEKIRSVDDDFGDDNEESKELDQKRSYIRNARSPWRLHSYAHKLGEKSPAIMSKALSILPMFPQVPKAEQPIEEETDSDSEIYTTI</sequence>
<feature type="signal peptide" evidence="2">
    <location>
        <begin position="1"/>
        <end position="19"/>
    </location>
</feature>
<keyword evidence="2" id="KW-0732">Signal</keyword>
<reference evidence="3" key="2">
    <citation type="submission" date="2020-12" db="EMBL/GenBank/DDBJ databases">
        <authorList>
            <person name="Kanost M."/>
        </authorList>
    </citation>
    <scope>NUCLEOTIDE SEQUENCE</scope>
</reference>
<evidence type="ECO:0000256" key="1">
    <source>
        <dbReference type="SAM" id="MobiDB-lite"/>
    </source>
</evidence>
<feature type="chain" id="PRO_5037965137" evidence="2">
    <location>
        <begin position="20"/>
        <end position="349"/>
    </location>
</feature>
<accession>A0A921YVH3</accession>
<evidence type="ECO:0000313" key="4">
    <source>
        <dbReference type="Proteomes" id="UP000791440"/>
    </source>
</evidence>
<gene>
    <name evidence="3" type="ORF">O3G_MSEX003966</name>
</gene>
<protein>
    <submittedName>
        <fullName evidence="3">Uncharacterized protein</fullName>
    </submittedName>
</protein>
<evidence type="ECO:0000313" key="3">
    <source>
        <dbReference type="EMBL" id="KAG6445524.1"/>
    </source>
</evidence>
<feature type="region of interest" description="Disordered" evidence="1">
    <location>
        <begin position="87"/>
        <end position="116"/>
    </location>
</feature>
<dbReference type="AlphaFoldDB" id="A0A921YVH3"/>
<dbReference type="Proteomes" id="UP000791440">
    <property type="component" value="Unassembled WGS sequence"/>
</dbReference>
<evidence type="ECO:0000256" key="2">
    <source>
        <dbReference type="SAM" id="SignalP"/>
    </source>
</evidence>
<name>A0A921YVH3_MANSE</name>